<name>A0ABW6ZDQ4_9HYPH</name>
<sequence length="386" mass="43849">MLSEADRDAAHRFLSKLSSDGTRDELGFSPIHFAFADRFFPGTSVQHQQLRYVFFVAWSYQELLAESSGGRFDRDRLFEIERRYSLRLMKTVRQLQNSGISGWMKYQAGERPVVRASTIYWTALRSWKIVSPVVGIGDAPTESQLQAAWPRLVARDDSDALKASLIDPFEDIPRAPDDWPRKSGHLDFELRGVEAEYIRRKWWQAGPGGTRPLLSRLAEAGAAPSSLWSRQVWDVASPEERKLLALARRAASIACIARAAYAALVEAKRNVDLKIDEQLHSDALPELIAEHRDAALETDLDALRAATRMDKYLTSFVQDVLEWIRSNGALDGISRVLETRERDLKGERAYLINAKRRADWRKGVATPLDYRWPVVQEMIIRLGAAK</sequence>
<dbReference type="Pfam" id="PF19888">
    <property type="entry name" value="DUF6361"/>
    <property type="match status" value="1"/>
</dbReference>
<evidence type="ECO:0000313" key="2">
    <source>
        <dbReference type="Proteomes" id="UP001604043"/>
    </source>
</evidence>
<reference evidence="1 2" key="1">
    <citation type="submission" date="2024-02" db="EMBL/GenBank/DDBJ databases">
        <title>Expansion and revision of Xanthobacter and proposal of Roseixanthobacter gen. nov.</title>
        <authorList>
            <person name="Soltysiak M.P.M."/>
            <person name="Jalihal A."/>
            <person name="Ory A."/>
            <person name="Chrisophersen C."/>
            <person name="Lee A.D."/>
            <person name="Boulton J."/>
            <person name="Springer M."/>
        </authorList>
    </citation>
    <scope>NUCLEOTIDE SEQUENCE [LARGE SCALE GENOMIC DNA]</scope>
    <source>
        <strain evidence="1 2">CB5</strain>
    </source>
</reference>
<dbReference type="Proteomes" id="UP001604043">
    <property type="component" value="Unassembled WGS sequence"/>
</dbReference>
<gene>
    <name evidence="1" type="ORF">V5F30_03555</name>
</gene>
<keyword evidence="2" id="KW-1185">Reference proteome</keyword>
<dbReference type="RefSeq" id="WP_394006329.1">
    <property type="nucleotide sequence ID" value="NZ_JBAFUR010000001.1"/>
</dbReference>
<accession>A0ABW6ZDQ4</accession>
<organism evidence="1 2">
    <name type="scientific">Xanthobacter aminoxidans</name>
    <dbReference type="NCBI Taxonomy" id="186280"/>
    <lineage>
        <taxon>Bacteria</taxon>
        <taxon>Pseudomonadati</taxon>
        <taxon>Pseudomonadota</taxon>
        <taxon>Alphaproteobacteria</taxon>
        <taxon>Hyphomicrobiales</taxon>
        <taxon>Xanthobacteraceae</taxon>
        <taxon>Xanthobacter</taxon>
    </lineage>
</organism>
<evidence type="ECO:0000313" key="1">
    <source>
        <dbReference type="EMBL" id="MFG1251264.1"/>
    </source>
</evidence>
<dbReference type="InterPro" id="IPR045941">
    <property type="entry name" value="DUF6361"/>
</dbReference>
<dbReference type="EMBL" id="JBAFUR010000001">
    <property type="protein sequence ID" value="MFG1251264.1"/>
    <property type="molecule type" value="Genomic_DNA"/>
</dbReference>
<proteinExistence type="predicted"/>
<protein>
    <submittedName>
        <fullName evidence="1">DUF6361 family protein</fullName>
    </submittedName>
</protein>
<comment type="caution">
    <text evidence="1">The sequence shown here is derived from an EMBL/GenBank/DDBJ whole genome shotgun (WGS) entry which is preliminary data.</text>
</comment>